<dbReference type="Proteomes" id="UP000025227">
    <property type="component" value="Unplaced"/>
</dbReference>
<dbReference type="AlphaFoldDB" id="A0A7I4YYE4"/>
<keyword evidence="1" id="KW-1133">Transmembrane helix</keyword>
<evidence type="ECO:0000256" key="1">
    <source>
        <dbReference type="SAM" id="Phobius"/>
    </source>
</evidence>
<evidence type="ECO:0000313" key="3">
    <source>
        <dbReference type="WBParaSite" id="HCON_00153400-00001"/>
    </source>
</evidence>
<reference evidence="3" key="1">
    <citation type="submission" date="2020-12" db="UniProtKB">
        <authorList>
            <consortium name="WormBaseParasite"/>
        </authorList>
    </citation>
    <scope>IDENTIFICATION</scope>
    <source>
        <strain evidence="3">MHco3</strain>
    </source>
</reference>
<dbReference type="WBParaSite" id="HCON_00153400-00001">
    <property type="protein sequence ID" value="HCON_00153400-00001"/>
    <property type="gene ID" value="HCON_00153400"/>
</dbReference>
<accession>A0A7I4YYE4</accession>
<protein>
    <submittedName>
        <fullName evidence="3">Conserved plasma membrane protein</fullName>
    </submittedName>
</protein>
<feature type="transmembrane region" description="Helical" evidence="1">
    <location>
        <begin position="195"/>
        <end position="222"/>
    </location>
</feature>
<feature type="transmembrane region" description="Helical" evidence="1">
    <location>
        <begin position="12"/>
        <end position="29"/>
    </location>
</feature>
<keyword evidence="1" id="KW-0812">Transmembrane</keyword>
<keyword evidence="1" id="KW-0472">Membrane</keyword>
<proteinExistence type="predicted"/>
<dbReference type="OrthoDB" id="10534440at2759"/>
<name>A0A7I4YYE4_HAECO</name>
<organism evidence="2 3">
    <name type="scientific">Haemonchus contortus</name>
    <name type="common">Barber pole worm</name>
    <dbReference type="NCBI Taxonomy" id="6289"/>
    <lineage>
        <taxon>Eukaryota</taxon>
        <taxon>Metazoa</taxon>
        <taxon>Ecdysozoa</taxon>
        <taxon>Nematoda</taxon>
        <taxon>Chromadorea</taxon>
        <taxon>Rhabditida</taxon>
        <taxon>Rhabditina</taxon>
        <taxon>Rhabditomorpha</taxon>
        <taxon>Strongyloidea</taxon>
        <taxon>Trichostrongylidae</taxon>
        <taxon>Haemonchus</taxon>
    </lineage>
</organism>
<keyword evidence="2" id="KW-1185">Reference proteome</keyword>
<evidence type="ECO:0000313" key="2">
    <source>
        <dbReference type="Proteomes" id="UP000025227"/>
    </source>
</evidence>
<sequence>IKHPRSSSAVASARFMHFCIYVTLGFLLFNGTESRKCSTEEGVKEHEVCEFVLDFLHDTCDIKDFYSRGRTKILQEKEGCNITVLDSDATRVVCSCYSGDFCTEKLRILEVFNEEKFESKSGLNYSQCLQLALRKGPFLPIERFRETGEGERNSSGEEAKNYPKKFASFASVRGKKNWNVNEDSHSQPCTLKKTILTTVIMISGAAFLLLTVALLAASYLAFRDNDESVSLMSTRSRSQREDYE</sequence>